<dbReference type="Gene3D" id="2.40.160.10">
    <property type="entry name" value="Porin"/>
    <property type="match status" value="1"/>
</dbReference>
<gene>
    <name evidence="3" type="ORF">CXK94_11780</name>
</gene>
<keyword evidence="1" id="KW-0732">Signal</keyword>
<dbReference type="RefSeq" id="WP_102894485.1">
    <property type="nucleotide sequence ID" value="NZ_JAMOHU010000036.1"/>
</dbReference>
<dbReference type="AlphaFoldDB" id="A0A2N8T384"/>
<dbReference type="InterPro" id="IPR025388">
    <property type="entry name" value="Alginate_export_dom"/>
</dbReference>
<evidence type="ECO:0000256" key="1">
    <source>
        <dbReference type="SAM" id="SignalP"/>
    </source>
</evidence>
<dbReference type="InterPro" id="IPR023614">
    <property type="entry name" value="Porin_dom_sf"/>
</dbReference>
<evidence type="ECO:0000259" key="2">
    <source>
        <dbReference type="Pfam" id="PF13372"/>
    </source>
</evidence>
<evidence type="ECO:0000313" key="4">
    <source>
        <dbReference type="Proteomes" id="UP000236023"/>
    </source>
</evidence>
<proteinExistence type="predicted"/>
<dbReference type="EMBL" id="POUT01000006">
    <property type="protein sequence ID" value="PNG09211.1"/>
    <property type="molecule type" value="Genomic_DNA"/>
</dbReference>
<feature type="signal peptide" evidence="1">
    <location>
        <begin position="1"/>
        <end position="26"/>
    </location>
</feature>
<organism evidence="3 4">
    <name type="scientific">Stutzerimonas stutzeri</name>
    <name type="common">Pseudomonas stutzeri</name>
    <dbReference type="NCBI Taxonomy" id="316"/>
    <lineage>
        <taxon>Bacteria</taxon>
        <taxon>Pseudomonadati</taxon>
        <taxon>Pseudomonadota</taxon>
        <taxon>Gammaproteobacteria</taxon>
        <taxon>Pseudomonadales</taxon>
        <taxon>Pseudomonadaceae</taxon>
        <taxon>Stutzerimonas</taxon>
    </lineage>
</organism>
<comment type="caution">
    <text evidence="3">The sequence shown here is derived from an EMBL/GenBank/DDBJ whole genome shotgun (WGS) entry which is preliminary data.</text>
</comment>
<reference evidence="3 4" key="1">
    <citation type="submission" date="2018-01" db="EMBL/GenBank/DDBJ databases">
        <title>Denitrification phenotypes of diverse strains of Pseudomonas stutzeri.</title>
        <authorList>
            <person name="Milligan D.A."/>
            <person name="Bergaust L."/>
            <person name="Bakken L.R."/>
            <person name="Frostegard A."/>
        </authorList>
    </citation>
    <scope>NUCLEOTIDE SEQUENCE [LARGE SCALE GENOMIC DNA]</scope>
    <source>
        <strain evidence="3 4">24a75</strain>
    </source>
</reference>
<feature type="domain" description="Alginate export" evidence="2">
    <location>
        <begin position="93"/>
        <end position="299"/>
    </location>
</feature>
<sequence>MSSIQPSRLTLALLAAGLACSATASAEENFSNLFSEAKPIFDLRYRYEHVDQDNALEHANAQTLRTRVGVQSGKWYGLSALIEADNVSRLGKAAYNDTRNGQSDYSAVPDPDGSEINQALLRYDHALGSAVVGRQRINLDNQRFVGGVGWRQNEQTYDGALGQLKPLDGMTLTYAYIDNINSIFGPEDNRFDNRSNPANIEGHSHLLNAQYQFGPELTVTAYGYLLGLDNLAASAAADYGTLSSKTTGVRLNGTLAGVGYALEYARQKDYADNPLDLDSEYYLAELGYTLKGVALKAGMEVLGGDSTPGNRAFQTPLATKHMFQGWADSFLLTPEDGVQDVYLGGSLPLFGGTLQAWYHDFRAERGSRQYGEEIDIAYSHAIPLLKGLVATVKYAGYDADDYSVDTEKLWAQLQYSY</sequence>
<dbReference type="Pfam" id="PF13372">
    <property type="entry name" value="Alginate_exp"/>
    <property type="match status" value="1"/>
</dbReference>
<feature type="chain" id="PRO_5014640708" description="Alginate export domain-containing protein" evidence="1">
    <location>
        <begin position="27"/>
        <end position="417"/>
    </location>
</feature>
<name>A0A2N8T384_STUST</name>
<protein>
    <recommendedName>
        <fullName evidence="2">Alginate export domain-containing protein</fullName>
    </recommendedName>
</protein>
<accession>A0A2N8T384</accession>
<dbReference type="Proteomes" id="UP000236023">
    <property type="component" value="Unassembled WGS sequence"/>
</dbReference>
<evidence type="ECO:0000313" key="3">
    <source>
        <dbReference type="EMBL" id="PNG09211.1"/>
    </source>
</evidence>